<keyword evidence="1" id="KW-0732">Signal</keyword>
<dbReference type="RefSeq" id="WP_131197481.1">
    <property type="nucleotide sequence ID" value="NZ_QJUL01000005.1"/>
</dbReference>
<evidence type="ECO:0000256" key="1">
    <source>
        <dbReference type="SAM" id="SignalP"/>
    </source>
</evidence>
<reference evidence="3 4" key="1">
    <citation type="submission" date="2018-06" db="EMBL/GenBank/DDBJ databases">
        <title>Three novel Pseudomonas species isolated from symptomatic oak.</title>
        <authorList>
            <person name="Bueno-Gonzalez V."/>
            <person name="Brady C."/>
        </authorList>
    </citation>
    <scope>NUCLEOTIDE SEQUENCE [LARGE SCALE GENOMIC DNA]</scope>
    <source>
        <strain evidence="3 4">P6B</strain>
    </source>
</reference>
<feature type="signal peptide" evidence="1">
    <location>
        <begin position="1"/>
        <end position="23"/>
    </location>
</feature>
<dbReference type="Proteomes" id="UP000293172">
    <property type="component" value="Unassembled WGS sequence"/>
</dbReference>
<comment type="caution">
    <text evidence="3">The sequence shown here is derived from an EMBL/GenBank/DDBJ whole genome shotgun (WGS) entry which is preliminary data.</text>
</comment>
<dbReference type="EMBL" id="QJUL01000005">
    <property type="protein sequence ID" value="TBU96149.1"/>
    <property type="molecule type" value="Genomic_DNA"/>
</dbReference>
<feature type="chain" id="PRO_5020381017" description="Spore coat protein U/FanG domain-containing protein" evidence="1">
    <location>
        <begin position="24"/>
        <end position="154"/>
    </location>
</feature>
<protein>
    <recommendedName>
        <fullName evidence="2">Spore coat protein U/FanG domain-containing protein</fullName>
    </recommendedName>
</protein>
<evidence type="ECO:0000313" key="3">
    <source>
        <dbReference type="EMBL" id="TBU96149.1"/>
    </source>
</evidence>
<organism evidence="3 4">
    <name type="scientific">Phytopseudomonas dryadis</name>
    <dbReference type="NCBI Taxonomy" id="2487520"/>
    <lineage>
        <taxon>Bacteria</taxon>
        <taxon>Pseudomonadati</taxon>
        <taxon>Pseudomonadota</taxon>
        <taxon>Gammaproteobacteria</taxon>
        <taxon>Pseudomonadales</taxon>
        <taxon>Pseudomonadaceae</taxon>
        <taxon>Phytopseudomonas</taxon>
    </lineage>
</organism>
<feature type="domain" description="Spore coat protein U/FanG" evidence="2">
    <location>
        <begin position="18"/>
        <end position="150"/>
    </location>
</feature>
<gene>
    <name evidence="3" type="ORF">DNK44_05170</name>
</gene>
<dbReference type="Pfam" id="PF05229">
    <property type="entry name" value="SCPU"/>
    <property type="match status" value="1"/>
</dbReference>
<dbReference type="InterPro" id="IPR007893">
    <property type="entry name" value="Spore_coat_U/FanG"/>
</dbReference>
<dbReference type="AlphaFoldDB" id="A0A4Q9R6F1"/>
<evidence type="ECO:0000313" key="4">
    <source>
        <dbReference type="Proteomes" id="UP000293172"/>
    </source>
</evidence>
<evidence type="ECO:0000259" key="2">
    <source>
        <dbReference type="Pfam" id="PF05229"/>
    </source>
</evidence>
<sequence length="154" mass="16514">MSPRMIASLFASVLGHIVLPAQAYDCSISTTPLVFGQIEGGGQAQSSSATLTVVCHSDASAANIDYQIILDSEDPTQQRLLGAAGEIAYQLFISSDQRQLWGNPSGTGIAITDSVSLAPYSTSTRNYRVYATTRADRLYRPGSYTGLLDVRLVY</sequence>
<name>A0A4Q9R6F1_9GAMM</name>
<accession>A0A4Q9R6F1</accession>
<proteinExistence type="predicted"/>